<reference evidence="3" key="1">
    <citation type="submission" date="2019-02" db="EMBL/GenBank/DDBJ databases">
        <authorList>
            <consortium name="Genoscope - CEA"/>
            <person name="William W."/>
        </authorList>
    </citation>
    <scope>NUCLEOTIDE SEQUENCE [LARGE SCALE GENOMIC DNA]</scope>
    <source>
        <strain evidence="3">YSy11</strain>
    </source>
</reference>
<dbReference type="RefSeq" id="WP_150548880.1">
    <property type="nucleotide sequence ID" value="NZ_LR215729.2"/>
</dbReference>
<sequence>MRAMVIVAVLLLGWSTVNAQEAPAQVPGAVTVNVLQARYLYEQGALFVDVRPQREWLWGHVNGAVQLGLADEFKSLKQPNLPREIALVIYCESEICSAGAQAAKLAVSWGYSQVYYFREGYFAWQLLDFPLAKGFEEPNGLIAQATRVAH</sequence>
<dbReference type="EMBL" id="LR215729">
    <property type="protein sequence ID" value="VEV98374.1"/>
    <property type="molecule type" value="Genomic_DNA"/>
</dbReference>
<keyword evidence="1" id="KW-0732">Signal</keyword>
<dbReference type="PANTHER" id="PTHR44086">
    <property type="entry name" value="THIOSULFATE SULFURTRANSFERASE RDL2, MITOCHONDRIAL-RELATED"/>
    <property type="match status" value="1"/>
</dbReference>
<dbReference type="SMART" id="SM00450">
    <property type="entry name" value="RHOD"/>
    <property type="match status" value="1"/>
</dbReference>
<dbReference type="CDD" id="cd00158">
    <property type="entry name" value="RHOD"/>
    <property type="match status" value="1"/>
</dbReference>
<dbReference type="Pfam" id="PF00581">
    <property type="entry name" value="Rhodanese"/>
    <property type="match status" value="1"/>
</dbReference>
<accession>A0A653E6L7</accession>
<protein>
    <submittedName>
        <fullName evidence="3">Sulfurtransferase</fullName>
    </submittedName>
</protein>
<feature type="domain" description="Rhodanese" evidence="2">
    <location>
        <begin position="41"/>
        <end position="133"/>
    </location>
</feature>
<dbReference type="InterPro" id="IPR036873">
    <property type="entry name" value="Rhodanese-like_dom_sf"/>
</dbReference>
<evidence type="ECO:0000259" key="2">
    <source>
        <dbReference type="PROSITE" id="PS50206"/>
    </source>
</evidence>
<name>A0A653E6L7_9PSED</name>
<keyword evidence="3" id="KW-0808">Transferase</keyword>
<dbReference type="SUPFAM" id="SSF52821">
    <property type="entry name" value="Rhodanese/Cell cycle control phosphatase"/>
    <property type="match status" value="1"/>
</dbReference>
<dbReference type="AlphaFoldDB" id="A0A653E6L7"/>
<gene>
    <name evidence="3" type="ORF">PMYSY11_3330</name>
</gene>
<dbReference type="PANTHER" id="PTHR44086:SF13">
    <property type="entry name" value="THIOSULFATE SULFURTRANSFERASE PSPE"/>
    <property type="match status" value="1"/>
</dbReference>
<feature type="signal peptide" evidence="1">
    <location>
        <begin position="1"/>
        <end position="19"/>
    </location>
</feature>
<dbReference type="GO" id="GO:0004792">
    <property type="term" value="F:thiosulfate-cyanide sulfurtransferase activity"/>
    <property type="evidence" value="ECO:0007669"/>
    <property type="project" value="TreeGrafter"/>
</dbReference>
<dbReference type="PROSITE" id="PS50206">
    <property type="entry name" value="RHODANESE_3"/>
    <property type="match status" value="1"/>
</dbReference>
<feature type="chain" id="PRO_5025064008" evidence="1">
    <location>
        <begin position="20"/>
        <end position="150"/>
    </location>
</feature>
<organism evidence="3">
    <name type="scientific">Pseudomonas marincola</name>
    <dbReference type="NCBI Taxonomy" id="437900"/>
    <lineage>
        <taxon>Bacteria</taxon>
        <taxon>Pseudomonadati</taxon>
        <taxon>Pseudomonadota</taxon>
        <taxon>Gammaproteobacteria</taxon>
        <taxon>Pseudomonadales</taxon>
        <taxon>Pseudomonadaceae</taxon>
        <taxon>Pseudomonas</taxon>
    </lineage>
</organism>
<dbReference type="Gene3D" id="3.40.250.10">
    <property type="entry name" value="Rhodanese-like domain"/>
    <property type="match status" value="1"/>
</dbReference>
<dbReference type="InterPro" id="IPR001763">
    <property type="entry name" value="Rhodanese-like_dom"/>
</dbReference>
<evidence type="ECO:0000256" key="1">
    <source>
        <dbReference type="SAM" id="SignalP"/>
    </source>
</evidence>
<proteinExistence type="predicted"/>
<evidence type="ECO:0000313" key="3">
    <source>
        <dbReference type="EMBL" id="VEV98374.1"/>
    </source>
</evidence>